<feature type="non-terminal residue" evidence="11">
    <location>
        <position position="1"/>
    </location>
</feature>
<evidence type="ECO:0000256" key="7">
    <source>
        <dbReference type="ARBA" id="ARBA00023163"/>
    </source>
</evidence>
<dbReference type="FunFam" id="3.30.160.60:FF:000099">
    <property type="entry name" value="Zinc finger protein 79"/>
    <property type="match status" value="1"/>
</dbReference>
<dbReference type="Proteomes" id="UP000535705">
    <property type="component" value="Unassembled WGS sequence"/>
</dbReference>
<feature type="non-terminal residue" evidence="11">
    <location>
        <position position="56"/>
    </location>
</feature>
<evidence type="ECO:0000256" key="8">
    <source>
        <dbReference type="ARBA" id="ARBA00023242"/>
    </source>
</evidence>
<comment type="caution">
    <text evidence="11">The sequence shown here is derived from an EMBL/GenBank/DDBJ whole genome shotgun (WGS) entry which is preliminary data.</text>
</comment>
<accession>A0A7L2NH70</accession>
<keyword evidence="5" id="KW-0862">Zinc</keyword>
<dbReference type="InterPro" id="IPR013087">
    <property type="entry name" value="Znf_C2H2_type"/>
</dbReference>
<keyword evidence="6" id="KW-0805">Transcription regulation</keyword>
<dbReference type="AlphaFoldDB" id="A0A7L2NH70"/>
<sequence>SLSRRSSLICHFIIHLGERPYECGECGKCFRKNSHLIRHQRSHTREQPYECGECGK</sequence>
<dbReference type="PANTHER" id="PTHR23226">
    <property type="entry name" value="ZINC FINGER AND SCAN DOMAIN-CONTAINING"/>
    <property type="match status" value="1"/>
</dbReference>
<dbReference type="OrthoDB" id="9439903at2759"/>
<gene>
    <name evidence="11" type="primary">Znf132</name>
    <name evidence="11" type="ORF">PYCJOC_R07246</name>
</gene>
<organism evidence="11 12">
    <name type="scientific">Pycnonotus jocosus</name>
    <name type="common">Red-whiskered bulbul</name>
    <name type="synonym">Lanius jocosus</name>
    <dbReference type="NCBI Taxonomy" id="182897"/>
    <lineage>
        <taxon>Eukaryota</taxon>
        <taxon>Metazoa</taxon>
        <taxon>Chordata</taxon>
        <taxon>Craniata</taxon>
        <taxon>Vertebrata</taxon>
        <taxon>Euteleostomi</taxon>
        <taxon>Archelosauria</taxon>
        <taxon>Archosauria</taxon>
        <taxon>Dinosauria</taxon>
        <taxon>Saurischia</taxon>
        <taxon>Theropoda</taxon>
        <taxon>Coelurosauria</taxon>
        <taxon>Aves</taxon>
        <taxon>Neognathae</taxon>
        <taxon>Neoaves</taxon>
        <taxon>Telluraves</taxon>
        <taxon>Australaves</taxon>
        <taxon>Passeriformes</taxon>
        <taxon>Sylvioidea</taxon>
        <taxon>Pycnonotidae</taxon>
        <taxon>Pycnonotus</taxon>
    </lineage>
</organism>
<dbReference type="SMART" id="SM00355">
    <property type="entry name" value="ZnF_C2H2"/>
    <property type="match status" value="1"/>
</dbReference>
<protein>
    <submittedName>
        <fullName evidence="11">ZN132 protein</fullName>
    </submittedName>
</protein>
<dbReference type="PANTHER" id="PTHR23226:SF366">
    <property type="entry name" value="ZINC FINGER PROTEIN ZFP2"/>
    <property type="match status" value="1"/>
</dbReference>
<keyword evidence="12" id="KW-1185">Reference proteome</keyword>
<evidence type="ECO:0000256" key="5">
    <source>
        <dbReference type="ARBA" id="ARBA00022833"/>
    </source>
</evidence>
<keyword evidence="8" id="KW-0539">Nucleus</keyword>
<name>A0A7L2NH70_PYCJO</name>
<evidence type="ECO:0000259" key="10">
    <source>
        <dbReference type="PROSITE" id="PS50157"/>
    </source>
</evidence>
<dbReference type="Gene3D" id="3.30.160.60">
    <property type="entry name" value="Classic Zinc Finger"/>
    <property type="match status" value="1"/>
</dbReference>
<dbReference type="GO" id="GO:0005634">
    <property type="term" value="C:nucleus"/>
    <property type="evidence" value="ECO:0007669"/>
    <property type="project" value="UniProtKB-SubCell"/>
</dbReference>
<dbReference type="PROSITE" id="PS50157">
    <property type="entry name" value="ZINC_FINGER_C2H2_2"/>
    <property type="match status" value="1"/>
</dbReference>
<dbReference type="PROSITE" id="PS00028">
    <property type="entry name" value="ZINC_FINGER_C2H2_1"/>
    <property type="match status" value="1"/>
</dbReference>
<dbReference type="InterPro" id="IPR036236">
    <property type="entry name" value="Znf_C2H2_sf"/>
</dbReference>
<dbReference type="EMBL" id="VWYP01000417">
    <property type="protein sequence ID" value="NXR71084.1"/>
    <property type="molecule type" value="Genomic_DNA"/>
</dbReference>
<evidence type="ECO:0000256" key="6">
    <source>
        <dbReference type="ARBA" id="ARBA00023015"/>
    </source>
</evidence>
<keyword evidence="3" id="KW-0677">Repeat</keyword>
<dbReference type="Pfam" id="PF00096">
    <property type="entry name" value="zf-C2H2"/>
    <property type="match status" value="1"/>
</dbReference>
<reference evidence="11 12" key="1">
    <citation type="submission" date="2019-09" db="EMBL/GenBank/DDBJ databases">
        <title>Bird 10,000 Genomes (B10K) Project - Family phase.</title>
        <authorList>
            <person name="Zhang G."/>
        </authorList>
    </citation>
    <scope>NUCLEOTIDE SEQUENCE [LARGE SCALE GENOMIC DNA]</scope>
    <source>
        <strain evidence="11">B10K-DU-002-42</strain>
        <tissue evidence="11">Muscle</tissue>
    </source>
</reference>
<dbReference type="GO" id="GO:0000981">
    <property type="term" value="F:DNA-binding transcription factor activity, RNA polymerase II-specific"/>
    <property type="evidence" value="ECO:0007669"/>
    <property type="project" value="TreeGrafter"/>
</dbReference>
<evidence type="ECO:0000313" key="12">
    <source>
        <dbReference type="Proteomes" id="UP000535705"/>
    </source>
</evidence>
<keyword evidence="4 9" id="KW-0863">Zinc-finger</keyword>
<keyword evidence="7" id="KW-0804">Transcription</keyword>
<dbReference type="SUPFAM" id="SSF57667">
    <property type="entry name" value="beta-beta-alpha zinc fingers"/>
    <property type="match status" value="1"/>
</dbReference>
<evidence type="ECO:0000256" key="2">
    <source>
        <dbReference type="ARBA" id="ARBA00022723"/>
    </source>
</evidence>
<evidence type="ECO:0000256" key="1">
    <source>
        <dbReference type="ARBA" id="ARBA00004123"/>
    </source>
</evidence>
<evidence type="ECO:0000256" key="3">
    <source>
        <dbReference type="ARBA" id="ARBA00022737"/>
    </source>
</evidence>
<comment type="subcellular location">
    <subcellularLocation>
        <location evidence="1">Nucleus</location>
    </subcellularLocation>
</comment>
<keyword evidence="2" id="KW-0479">Metal-binding</keyword>
<evidence type="ECO:0000256" key="9">
    <source>
        <dbReference type="PROSITE-ProRule" id="PRU00042"/>
    </source>
</evidence>
<evidence type="ECO:0000313" key="11">
    <source>
        <dbReference type="EMBL" id="NXR71084.1"/>
    </source>
</evidence>
<feature type="domain" description="C2H2-type" evidence="10">
    <location>
        <begin position="21"/>
        <end position="48"/>
    </location>
</feature>
<dbReference type="GO" id="GO:0000978">
    <property type="term" value="F:RNA polymerase II cis-regulatory region sequence-specific DNA binding"/>
    <property type="evidence" value="ECO:0007669"/>
    <property type="project" value="TreeGrafter"/>
</dbReference>
<proteinExistence type="predicted"/>
<evidence type="ECO:0000256" key="4">
    <source>
        <dbReference type="ARBA" id="ARBA00022771"/>
    </source>
</evidence>
<dbReference type="GO" id="GO:0008270">
    <property type="term" value="F:zinc ion binding"/>
    <property type="evidence" value="ECO:0007669"/>
    <property type="project" value="UniProtKB-KW"/>
</dbReference>